<sequence>MKLIVYHGSDKIIDSPKHNGGRKFSDFGIGFYTTTNIEMAKSWATRRNHDNFYVSKFIFDTTNLTSFTFDLNLQWLLFIAYNRRLVENIQLNELLHKNFKNMNEYDVLIGPTADDRMFDTLNLFFENNITVDHCLQSLNTMDLDIQYNIRTKKGIEALAFNKAIELDYIDKEYYANETKQKKQIMSEKMKFVRKKYGNSGKYFDELTGSDLNGILGYGL</sequence>
<organism evidence="1">
    <name type="scientific">Clostridium botulinum (strain Eklund 17B / Type B)</name>
    <dbReference type="NCBI Taxonomy" id="935198"/>
    <lineage>
        <taxon>Bacteria</taxon>
        <taxon>Bacillati</taxon>
        <taxon>Bacillota</taxon>
        <taxon>Clostridia</taxon>
        <taxon>Eubacteriales</taxon>
        <taxon>Clostridiaceae</taxon>
        <taxon>Clostridium</taxon>
    </lineage>
</organism>
<proteinExistence type="predicted"/>
<evidence type="ECO:0000313" key="1">
    <source>
        <dbReference type="EMBL" id="ACD22329.1"/>
    </source>
</evidence>
<protein>
    <recommendedName>
        <fullName evidence="2">DUF3990 domain-containing protein</fullName>
    </recommendedName>
</protein>
<dbReference type="KEGG" id="cbk:CLL_A2067"/>
<dbReference type="Pfam" id="PF13151">
    <property type="entry name" value="DUF3990"/>
    <property type="match status" value="1"/>
</dbReference>
<reference evidence="1" key="1">
    <citation type="submission" date="2009-06" db="EMBL/GenBank/DDBJ databases">
        <authorList>
            <consortium name="US DOE Joint Genome Institute (JGI-PGF)"/>
            <person name="Lucas S."/>
            <person name="Copeland A."/>
            <person name="Lapidus A."/>
            <person name="Glavina del Rio T."/>
            <person name="Dalin E."/>
            <person name="Tice H."/>
            <person name="Bruce D."/>
            <person name="Goodwin L."/>
            <person name="Pitluck S."/>
            <person name="Kyrpides N."/>
            <person name="Mavromatis K."/>
            <person name="Ivanova N."/>
            <person name="Saunders E."/>
            <person name="Brettin T."/>
            <person name="Detter J.C."/>
            <person name="Han C."/>
            <person name="Larimer F."/>
            <person name="Land M."/>
            <person name="Hauser L."/>
            <person name="Markowitz V."/>
            <person name="Cheng J.-F."/>
            <person name="Hugenholtz P."/>
            <person name="Woyke T."/>
            <person name="Wu D."/>
            <person name="Gronow S."/>
            <person name="Klenk H.-P."/>
            <person name="Eisen J.A."/>
        </authorList>
    </citation>
    <scope>NUCLEOTIDE SEQUENCE</scope>
    <source>
        <strain evidence="1">Eklund 17B</strain>
    </source>
</reference>
<dbReference type="PATRIC" id="fig|935198.13.peg.2019"/>
<accession>B2TLH0</accession>
<dbReference type="EMBL" id="CP001056">
    <property type="protein sequence ID" value="ACD22329.1"/>
    <property type="molecule type" value="Genomic_DNA"/>
</dbReference>
<gene>
    <name evidence="1" type="ordered locus">CLL_A2067</name>
</gene>
<dbReference type="InterPro" id="IPR025051">
    <property type="entry name" value="DUF3990"/>
</dbReference>
<dbReference type="AlphaFoldDB" id="B2TLH0"/>
<dbReference type="HOGENOM" id="CLU_075559_0_1_9"/>
<name>B2TLH0_CLOBB</name>
<accession>U4P9E0</accession>
<evidence type="ECO:0008006" key="2">
    <source>
        <dbReference type="Google" id="ProtNLM"/>
    </source>
</evidence>
<reference evidence="1" key="2">
    <citation type="submission" date="2009-08" db="EMBL/GenBank/DDBJ databases">
        <authorList>
            <person name="Shrivastava S."/>
            <person name="Brinkac L.M."/>
            <person name="Dodson R.J."/>
            <person name="Harkins D.M."/>
            <person name="Durkin A.S."/>
            <person name="Sutton G."/>
        </authorList>
    </citation>
    <scope>NUCLEOTIDE SEQUENCE</scope>
    <source>
        <strain evidence="1">Eklund 17B</strain>
    </source>
</reference>